<sequence>MNAGKSARHLRDMIRIALVLSLMVPAIAPAQEVMAQRTVERSPFNNIFGLAAYGTGWGGAYGGGGVGARIRIEPWSFVGVDLFGEALLVESPSGIRHDHPIGFNLYVPIRLGRVRLRPLIGVCVTLSFIEPTEPNAPRADDVLVGAHAGLGFEVALHRRLSFFVEGKGVVWVGHDRSVMGWTGALDNTVMPFVVGQGNVGLTFHLGER</sequence>
<accession>A0A2W5VM83</accession>
<feature type="chain" id="PRO_5016071098" description="Outer membrane protein beta-barrel domain-containing protein" evidence="1">
    <location>
        <begin position="31"/>
        <end position="208"/>
    </location>
</feature>
<reference evidence="2 3" key="1">
    <citation type="submission" date="2017-08" db="EMBL/GenBank/DDBJ databases">
        <title>Infants hospitalized years apart are colonized by the same room-sourced microbial strains.</title>
        <authorList>
            <person name="Brooks B."/>
            <person name="Olm M.R."/>
            <person name="Firek B.A."/>
            <person name="Baker R."/>
            <person name="Thomas B.C."/>
            <person name="Morowitz M.J."/>
            <person name="Banfield J.F."/>
        </authorList>
    </citation>
    <scope>NUCLEOTIDE SEQUENCE [LARGE SCALE GENOMIC DNA]</scope>
    <source>
        <strain evidence="2">S2_003_000_R2_14</strain>
    </source>
</reference>
<keyword evidence="1" id="KW-0732">Signal</keyword>
<feature type="signal peptide" evidence="1">
    <location>
        <begin position="1"/>
        <end position="30"/>
    </location>
</feature>
<protein>
    <recommendedName>
        <fullName evidence="4">Outer membrane protein beta-barrel domain-containing protein</fullName>
    </recommendedName>
</protein>
<evidence type="ECO:0000313" key="3">
    <source>
        <dbReference type="Proteomes" id="UP000249061"/>
    </source>
</evidence>
<gene>
    <name evidence="2" type="ORF">DI536_17865</name>
</gene>
<organism evidence="2 3">
    <name type="scientific">Archangium gephyra</name>
    <dbReference type="NCBI Taxonomy" id="48"/>
    <lineage>
        <taxon>Bacteria</taxon>
        <taxon>Pseudomonadati</taxon>
        <taxon>Myxococcota</taxon>
        <taxon>Myxococcia</taxon>
        <taxon>Myxococcales</taxon>
        <taxon>Cystobacterineae</taxon>
        <taxon>Archangiaceae</taxon>
        <taxon>Archangium</taxon>
    </lineage>
</organism>
<name>A0A2W5VM83_9BACT</name>
<evidence type="ECO:0000313" key="2">
    <source>
        <dbReference type="EMBL" id="PZR11491.1"/>
    </source>
</evidence>
<dbReference type="EMBL" id="QFQP01000014">
    <property type="protein sequence ID" value="PZR11491.1"/>
    <property type="molecule type" value="Genomic_DNA"/>
</dbReference>
<comment type="caution">
    <text evidence="2">The sequence shown here is derived from an EMBL/GenBank/DDBJ whole genome shotgun (WGS) entry which is preliminary data.</text>
</comment>
<dbReference type="Proteomes" id="UP000249061">
    <property type="component" value="Unassembled WGS sequence"/>
</dbReference>
<proteinExistence type="predicted"/>
<dbReference type="AlphaFoldDB" id="A0A2W5VM83"/>
<evidence type="ECO:0008006" key="4">
    <source>
        <dbReference type="Google" id="ProtNLM"/>
    </source>
</evidence>
<evidence type="ECO:0000256" key="1">
    <source>
        <dbReference type="SAM" id="SignalP"/>
    </source>
</evidence>